<keyword evidence="4 6" id="KW-0472">Membrane</keyword>
<proteinExistence type="predicted"/>
<evidence type="ECO:0000256" key="1">
    <source>
        <dbReference type="ARBA" id="ARBA00004651"/>
    </source>
</evidence>
<feature type="domain" description="Major facilitator superfamily (MFS) profile" evidence="7">
    <location>
        <begin position="236"/>
        <end position="453"/>
    </location>
</feature>
<dbReference type="Proteomes" id="UP001382727">
    <property type="component" value="Chromosome"/>
</dbReference>
<feature type="transmembrane region" description="Helical" evidence="6">
    <location>
        <begin position="48"/>
        <end position="67"/>
    </location>
</feature>
<keyword evidence="9" id="KW-1185">Reference proteome</keyword>
<protein>
    <submittedName>
        <fullName evidence="8">MFS transporter</fullName>
    </submittedName>
</protein>
<feature type="transmembrane region" description="Helical" evidence="6">
    <location>
        <begin position="303"/>
        <end position="325"/>
    </location>
</feature>
<keyword evidence="2 6" id="KW-0812">Transmembrane</keyword>
<evidence type="ECO:0000256" key="5">
    <source>
        <dbReference type="SAM" id="MobiDB-lite"/>
    </source>
</evidence>
<keyword evidence="3 6" id="KW-1133">Transmembrane helix</keyword>
<feature type="region of interest" description="Disordered" evidence="5">
    <location>
        <begin position="425"/>
        <end position="453"/>
    </location>
</feature>
<feature type="transmembrane region" description="Helical" evidence="6">
    <location>
        <begin position="236"/>
        <end position="258"/>
    </location>
</feature>
<evidence type="ECO:0000256" key="3">
    <source>
        <dbReference type="ARBA" id="ARBA00022989"/>
    </source>
</evidence>
<feature type="transmembrane region" description="Helical" evidence="6">
    <location>
        <begin position="270"/>
        <end position="291"/>
    </location>
</feature>
<feature type="transmembrane region" description="Helical" evidence="6">
    <location>
        <begin position="364"/>
        <end position="386"/>
    </location>
</feature>
<comment type="subcellular location">
    <subcellularLocation>
        <location evidence="1">Cell membrane</location>
        <topology evidence="1">Multi-pass membrane protein</topology>
    </subcellularLocation>
</comment>
<dbReference type="SUPFAM" id="SSF103473">
    <property type="entry name" value="MFS general substrate transporter"/>
    <property type="match status" value="1"/>
</dbReference>
<dbReference type="PROSITE" id="PS50850">
    <property type="entry name" value="MFS"/>
    <property type="match status" value="1"/>
</dbReference>
<name>A0ABZ2MHK8_9MICO</name>
<evidence type="ECO:0000256" key="4">
    <source>
        <dbReference type="ARBA" id="ARBA00023136"/>
    </source>
</evidence>
<dbReference type="InterPro" id="IPR053160">
    <property type="entry name" value="MFS_DHA3_Transporter"/>
</dbReference>
<dbReference type="InterPro" id="IPR020846">
    <property type="entry name" value="MFS_dom"/>
</dbReference>
<feature type="transmembrane region" description="Helical" evidence="6">
    <location>
        <begin position="331"/>
        <end position="352"/>
    </location>
</feature>
<evidence type="ECO:0000259" key="7">
    <source>
        <dbReference type="PROSITE" id="PS50850"/>
    </source>
</evidence>
<feature type="transmembrane region" description="Helical" evidence="6">
    <location>
        <begin position="20"/>
        <end position="42"/>
    </location>
</feature>
<dbReference type="PANTHER" id="PTHR23530">
    <property type="entry name" value="TRANSPORT PROTEIN-RELATED"/>
    <property type="match status" value="1"/>
</dbReference>
<dbReference type="PANTHER" id="PTHR23530:SF1">
    <property type="entry name" value="PERMEASE, MAJOR FACILITATOR SUPERFAMILY-RELATED"/>
    <property type="match status" value="1"/>
</dbReference>
<feature type="transmembrane region" description="Helical" evidence="6">
    <location>
        <begin position="79"/>
        <end position="96"/>
    </location>
</feature>
<evidence type="ECO:0000313" key="9">
    <source>
        <dbReference type="Proteomes" id="UP001382727"/>
    </source>
</evidence>
<feature type="compositionally biased region" description="Basic and acidic residues" evidence="5">
    <location>
        <begin position="432"/>
        <end position="442"/>
    </location>
</feature>
<evidence type="ECO:0000313" key="8">
    <source>
        <dbReference type="EMBL" id="WXB76512.1"/>
    </source>
</evidence>
<feature type="transmembrane region" description="Helical" evidence="6">
    <location>
        <begin position="392"/>
        <end position="411"/>
    </location>
</feature>
<evidence type="ECO:0000256" key="6">
    <source>
        <dbReference type="SAM" id="Phobius"/>
    </source>
</evidence>
<feature type="compositionally biased region" description="Polar residues" evidence="5">
    <location>
        <begin position="444"/>
        <end position="453"/>
    </location>
</feature>
<gene>
    <name evidence="8" type="ORF">V1351_00205</name>
</gene>
<sequence>MREAKGATHLSPDAARRVLLLLTVTRWLPVGLVVSLHVLWMLERGLTLTQALAASAATGAAVLLLELPTSGVADALGRRPLLVVAGVVNVGAALAFLVADSLVTFAVAAALLGVFRALDSGPLEAWFVDTVHQTHPGTDVDQDLSRMGTTMGLSMGSGAVASSVLVAWHPVQGHSALWLPILVFVGLNVVHLVAVMLLLHEPARLDQRGFAAARASVAQAPGVIRSGLRMLRENRVLRYLVLVELFWSTSMISFEALMPARMSELVGGEAQAAVVLGPIAAVAWLVFAVGARASGWLSRRIGVARTAIVGRVLTSLGAISMGLALGPVALVVTHLLTYSMHGFGGPVYNALLHREARADNRATVLSMASMVAFAAFTLSSPLLGLLSDHTSIQVAMVLAGVIGLGGAWCVLPALRAERERTTVDAAAVRTGPGHERQQDGRSDVTASGRSVPS</sequence>
<accession>A0ABZ2MHK8</accession>
<dbReference type="Pfam" id="PF07690">
    <property type="entry name" value="MFS_1"/>
    <property type="match status" value="1"/>
</dbReference>
<dbReference type="InterPro" id="IPR036259">
    <property type="entry name" value="MFS_trans_sf"/>
</dbReference>
<feature type="transmembrane region" description="Helical" evidence="6">
    <location>
        <begin position="177"/>
        <end position="199"/>
    </location>
</feature>
<evidence type="ECO:0000256" key="2">
    <source>
        <dbReference type="ARBA" id="ARBA00022692"/>
    </source>
</evidence>
<dbReference type="Gene3D" id="1.20.1250.20">
    <property type="entry name" value="MFS general substrate transporter like domains"/>
    <property type="match status" value="1"/>
</dbReference>
<reference evidence="8 9" key="1">
    <citation type="submission" date="2024-02" db="EMBL/GenBank/DDBJ databases">
        <title>Janibacter sp. nov., isolated from gut of marine sandworm.</title>
        <authorList>
            <person name="Kim B."/>
            <person name="Jun M.O."/>
            <person name="Shin N.-R."/>
        </authorList>
    </citation>
    <scope>NUCLEOTIDE SEQUENCE [LARGE SCALE GENOMIC DNA]</scope>
    <source>
        <strain evidence="8 9">A1S7</strain>
    </source>
</reference>
<dbReference type="InterPro" id="IPR011701">
    <property type="entry name" value="MFS"/>
</dbReference>
<dbReference type="RefSeq" id="WP_338749559.1">
    <property type="nucleotide sequence ID" value="NZ_CP144913.1"/>
</dbReference>
<dbReference type="EMBL" id="CP144913">
    <property type="protein sequence ID" value="WXB76512.1"/>
    <property type="molecule type" value="Genomic_DNA"/>
</dbReference>
<organism evidence="8 9">
    <name type="scientific">Janibacter alittae</name>
    <dbReference type="NCBI Taxonomy" id="3115209"/>
    <lineage>
        <taxon>Bacteria</taxon>
        <taxon>Bacillati</taxon>
        <taxon>Actinomycetota</taxon>
        <taxon>Actinomycetes</taxon>
        <taxon>Micrococcales</taxon>
        <taxon>Intrasporangiaceae</taxon>
        <taxon>Janibacter</taxon>
    </lineage>
</organism>